<protein>
    <submittedName>
        <fullName evidence="2">Uncharacterized protein</fullName>
    </submittedName>
</protein>
<gene>
    <name evidence="2" type="ORF">A1507_14405</name>
</gene>
<keyword evidence="1" id="KW-1133">Transmembrane helix</keyword>
<feature type="transmembrane region" description="Helical" evidence="1">
    <location>
        <begin position="270"/>
        <end position="292"/>
    </location>
</feature>
<evidence type="ECO:0000256" key="1">
    <source>
        <dbReference type="SAM" id="Phobius"/>
    </source>
</evidence>
<evidence type="ECO:0000313" key="3">
    <source>
        <dbReference type="Proteomes" id="UP000077857"/>
    </source>
</evidence>
<comment type="caution">
    <text evidence="2">The sequence shown here is derived from an EMBL/GenBank/DDBJ whole genome shotgun (WGS) entry which is preliminary data.</text>
</comment>
<sequence>MLGSLCEFWAWLFKPAYKEESPQNKDILLGAVIVILVMFLFMKVFSRFSMNTEDNIEINCFITAIGVMVVLSLTRFFLKSISLSSEEIDNIIPSASANQQRADIEPKSIDPVELWAKYLGYLQNTKLGVSGSRLRVIIHSIVFILAAATLMSISEFPNIPARGQGIVFFNCGVLLLSVGATVALTTWVVEHARLCERLIFHLASAPSRWNVNAKQHAHNKGVAPECVNEWLDLKMVVKLTETLQPLIWGPMTCAGLMLLARSTAIDDWDIPPALATVLAILFLYAISAEFLLQRGSKNARRKAIEQLTEKLCLYRNAFQPNEAAIKRIETQIEQAKALRDGAFRPWYDWPLFQAFGGVGALIAFLYQLTEYLILQQ</sequence>
<keyword evidence="1" id="KW-0472">Membrane</keyword>
<keyword evidence="1" id="KW-0812">Transmembrane</keyword>
<feature type="transmembrane region" description="Helical" evidence="1">
    <location>
        <begin position="346"/>
        <end position="366"/>
    </location>
</feature>
<feature type="transmembrane region" description="Helical" evidence="1">
    <location>
        <begin position="136"/>
        <end position="154"/>
    </location>
</feature>
<name>A0A177NDZ3_9GAMM</name>
<feature type="transmembrane region" description="Helical" evidence="1">
    <location>
        <begin position="27"/>
        <end position="44"/>
    </location>
</feature>
<dbReference type="RefSeq" id="WP_064040858.1">
    <property type="nucleotide sequence ID" value="NZ_LUUJ01000082.1"/>
</dbReference>
<dbReference type="AlphaFoldDB" id="A0A177NDZ3"/>
<accession>A0A177NDZ3</accession>
<proteinExistence type="predicted"/>
<reference evidence="2 3" key="1">
    <citation type="submission" date="2016-03" db="EMBL/GenBank/DDBJ databases">
        <authorList>
            <person name="Ploux O."/>
        </authorList>
    </citation>
    <scope>NUCLEOTIDE SEQUENCE [LARGE SCALE GENOMIC DNA]</scope>
    <source>
        <strain evidence="2 3">R-45378</strain>
    </source>
</reference>
<feature type="transmembrane region" description="Helical" evidence="1">
    <location>
        <begin position="56"/>
        <end position="78"/>
    </location>
</feature>
<dbReference type="Proteomes" id="UP000077857">
    <property type="component" value="Unassembled WGS sequence"/>
</dbReference>
<organism evidence="2 3">
    <name type="scientific">Methylomonas koyamae</name>
    <dbReference type="NCBI Taxonomy" id="702114"/>
    <lineage>
        <taxon>Bacteria</taxon>
        <taxon>Pseudomonadati</taxon>
        <taxon>Pseudomonadota</taxon>
        <taxon>Gammaproteobacteria</taxon>
        <taxon>Methylococcales</taxon>
        <taxon>Methylococcaceae</taxon>
        <taxon>Methylomonas</taxon>
    </lineage>
</organism>
<dbReference type="EMBL" id="LUUJ01000082">
    <property type="protein sequence ID" value="OAI15389.1"/>
    <property type="molecule type" value="Genomic_DNA"/>
</dbReference>
<evidence type="ECO:0000313" key="2">
    <source>
        <dbReference type="EMBL" id="OAI15389.1"/>
    </source>
</evidence>
<feature type="transmembrane region" description="Helical" evidence="1">
    <location>
        <begin position="166"/>
        <end position="189"/>
    </location>
</feature>